<evidence type="ECO:0000256" key="4">
    <source>
        <dbReference type="HAMAP-Rule" id="MF_00311"/>
    </source>
</evidence>
<gene>
    <name evidence="4" type="primary">atpE</name>
    <name evidence="7" type="ORF">ENM30_01675</name>
    <name evidence="6" type="ORF">ENT82_02250</name>
    <name evidence="5" type="ORF">ENU43_05565</name>
</gene>
<comment type="subunit">
    <text evidence="4">Has multiple subunits with at least A(3), B(3), C, D, E, F, H, I and proteolipid K(x).</text>
</comment>
<evidence type="ECO:0000313" key="5">
    <source>
        <dbReference type="EMBL" id="HGL41112.1"/>
    </source>
</evidence>
<evidence type="ECO:0000256" key="1">
    <source>
        <dbReference type="ARBA" id="ARBA00005901"/>
    </source>
</evidence>
<dbReference type="InterPro" id="IPR002842">
    <property type="entry name" value="ATPase_V1_Esu"/>
</dbReference>
<keyword evidence="2 4" id="KW-0813">Transport</keyword>
<dbReference type="EMBL" id="DRXG01000031">
    <property type="protein sequence ID" value="HHN52003.1"/>
    <property type="molecule type" value="Genomic_DNA"/>
</dbReference>
<evidence type="ECO:0000256" key="3">
    <source>
        <dbReference type="ARBA" id="ARBA00023065"/>
    </source>
</evidence>
<dbReference type="GO" id="GO:0042777">
    <property type="term" value="P:proton motive force-driven plasma membrane ATP synthesis"/>
    <property type="evidence" value="ECO:0007669"/>
    <property type="project" value="UniProtKB-UniRule"/>
</dbReference>
<protein>
    <recommendedName>
        <fullName evidence="4">A-type ATP synthase subunit E</fullName>
    </recommendedName>
</protein>
<dbReference type="Pfam" id="PF01991">
    <property type="entry name" value="vATP-synt_E"/>
    <property type="match status" value="1"/>
</dbReference>
<sequence length="199" mass="22077">MSVPLSKVINEVLQDALTNALKVLDAAENEAFEVVDRVEREVLQELAQMEETGKASRQAAVQRILSTAEIQSKNMAIAAVEEEVNKIFESVLEKIAKESGTPEFKKVLTKLLDETVQVMGRDIVVETNEAALPLLREVVAEKKYGIKVVVSDKPAKIVAGLRATSLDGSMRYDNSVEARLERLKPVLRTEIAKMLMQKE</sequence>
<proteinExistence type="inferred from homology"/>
<keyword evidence="4" id="KW-1003">Cell membrane</keyword>
<dbReference type="InterPro" id="IPR038495">
    <property type="entry name" value="ATPase_E_C"/>
</dbReference>
<accession>A0A7C4E1G7</accession>
<evidence type="ECO:0000256" key="2">
    <source>
        <dbReference type="ARBA" id="ARBA00022448"/>
    </source>
</evidence>
<dbReference type="AlphaFoldDB" id="A0A7C4E1G7"/>
<reference evidence="6" key="1">
    <citation type="journal article" date="2020" name="mSystems">
        <title>Genome- and Community-Level Interaction Insights into Carbon Utilization and Element Cycling Functions of Hydrothermarchaeota in Hydrothermal Sediment.</title>
        <authorList>
            <person name="Zhou Z."/>
            <person name="Liu Y."/>
            <person name="Xu W."/>
            <person name="Pan J."/>
            <person name="Luo Z.H."/>
            <person name="Li M."/>
        </authorList>
    </citation>
    <scope>NUCLEOTIDE SEQUENCE [LARGE SCALE GENOMIC DNA]</scope>
    <source>
        <strain evidence="7">SpSt-1073</strain>
        <strain evidence="6">SpSt-613</strain>
        <strain evidence="5">SpSt-669</strain>
    </source>
</reference>
<keyword evidence="4" id="KW-0066">ATP synthesis</keyword>
<name>A0A7C4E1G7_CALS0</name>
<dbReference type="GO" id="GO:0033178">
    <property type="term" value="C:proton-transporting two-sector ATPase complex, catalytic domain"/>
    <property type="evidence" value="ECO:0007669"/>
    <property type="project" value="InterPro"/>
</dbReference>
<comment type="subcellular location">
    <subcellularLocation>
        <location evidence="4">Cell membrane</location>
        <topology evidence="4">Peripheral membrane protein</topology>
    </subcellularLocation>
</comment>
<dbReference type="SUPFAM" id="SSF160527">
    <property type="entry name" value="V-type ATPase subunit E-like"/>
    <property type="match status" value="1"/>
</dbReference>
<dbReference type="GO" id="GO:0005886">
    <property type="term" value="C:plasma membrane"/>
    <property type="evidence" value="ECO:0007669"/>
    <property type="project" value="UniProtKB-SubCell"/>
</dbReference>
<dbReference type="GO" id="GO:0046933">
    <property type="term" value="F:proton-transporting ATP synthase activity, rotational mechanism"/>
    <property type="evidence" value="ECO:0007669"/>
    <property type="project" value="UniProtKB-UniRule"/>
</dbReference>
<dbReference type="Gene3D" id="1.20.5.620">
    <property type="entry name" value="F1F0 ATP synthase subunit B, membrane domain"/>
    <property type="match status" value="1"/>
</dbReference>
<dbReference type="EMBL" id="DTAD01000023">
    <property type="protein sequence ID" value="HGN89936.1"/>
    <property type="molecule type" value="Genomic_DNA"/>
</dbReference>
<keyword evidence="3 4" id="KW-0406">Ion transport</keyword>
<comment type="caution">
    <text evidence="6">The sequence shown here is derived from an EMBL/GenBank/DDBJ whole genome shotgun (WGS) entry which is preliminary data.</text>
</comment>
<evidence type="ECO:0000313" key="6">
    <source>
        <dbReference type="EMBL" id="HGN89936.1"/>
    </source>
</evidence>
<comment type="function">
    <text evidence="4">Component of the A-type ATP synthase that produces ATP from ADP in the presence of a proton gradient across the membrane.</text>
</comment>
<dbReference type="EMBL" id="DTCM01000072">
    <property type="protein sequence ID" value="HGL41112.1"/>
    <property type="molecule type" value="Genomic_DNA"/>
</dbReference>
<keyword evidence="4" id="KW-0472">Membrane</keyword>
<organism evidence="6">
    <name type="scientific">Caldiarchaeum subterraneum</name>
    <dbReference type="NCBI Taxonomy" id="311458"/>
    <lineage>
        <taxon>Archaea</taxon>
        <taxon>Nitrososphaerota</taxon>
        <taxon>Candidatus Caldarchaeales</taxon>
        <taxon>Candidatus Caldarchaeaceae</taxon>
        <taxon>Candidatus Caldarchaeum</taxon>
    </lineage>
</organism>
<dbReference type="HAMAP" id="MF_00311">
    <property type="entry name" value="ATP_synth_E_arch"/>
    <property type="match status" value="1"/>
</dbReference>
<dbReference type="GO" id="GO:0005524">
    <property type="term" value="F:ATP binding"/>
    <property type="evidence" value="ECO:0007669"/>
    <property type="project" value="UniProtKB-UniRule"/>
</dbReference>
<dbReference type="GO" id="GO:0046961">
    <property type="term" value="F:proton-transporting ATPase activity, rotational mechanism"/>
    <property type="evidence" value="ECO:0007669"/>
    <property type="project" value="InterPro"/>
</dbReference>
<evidence type="ECO:0000313" key="7">
    <source>
        <dbReference type="EMBL" id="HHN52003.1"/>
    </source>
</evidence>
<dbReference type="Gene3D" id="3.30.2320.30">
    <property type="entry name" value="ATP synthase, E subunit, C-terminal"/>
    <property type="match status" value="1"/>
</dbReference>
<keyword evidence="4" id="KW-0375">Hydrogen ion transport</keyword>
<comment type="similarity">
    <text evidence="1 4">Belongs to the V-ATPase E subunit family.</text>
</comment>